<organism evidence="1 2">
    <name type="scientific">Heterorhabditis bacteriophora</name>
    <name type="common">Entomopathogenic nematode worm</name>
    <dbReference type="NCBI Taxonomy" id="37862"/>
    <lineage>
        <taxon>Eukaryota</taxon>
        <taxon>Metazoa</taxon>
        <taxon>Ecdysozoa</taxon>
        <taxon>Nematoda</taxon>
        <taxon>Chromadorea</taxon>
        <taxon>Rhabditida</taxon>
        <taxon>Rhabditina</taxon>
        <taxon>Rhabditomorpha</taxon>
        <taxon>Strongyloidea</taxon>
        <taxon>Heterorhabditidae</taxon>
        <taxon>Heterorhabditis</taxon>
    </lineage>
</organism>
<dbReference type="AlphaFoldDB" id="A0A1I7WFW1"/>
<accession>A0A1I7WFW1</accession>
<dbReference type="WBParaSite" id="Hba_03875">
    <property type="protein sequence ID" value="Hba_03875"/>
    <property type="gene ID" value="Hba_03875"/>
</dbReference>
<proteinExistence type="predicted"/>
<keyword evidence="1" id="KW-1185">Reference proteome</keyword>
<evidence type="ECO:0000313" key="2">
    <source>
        <dbReference type="WBParaSite" id="Hba_03875"/>
    </source>
</evidence>
<evidence type="ECO:0000313" key="1">
    <source>
        <dbReference type="Proteomes" id="UP000095283"/>
    </source>
</evidence>
<sequence length="45" mass="5076">MPPRVFGGLHGFSWASFADVPKIPDSLVIYNINNHISFELIDGRF</sequence>
<dbReference type="Proteomes" id="UP000095283">
    <property type="component" value="Unplaced"/>
</dbReference>
<reference evidence="2" key="1">
    <citation type="submission" date="2016-11" db="UniProtKB">
        <authorList>
            <consortium name="WormBaseParasite"/>
        </authorList>
    </citation>
    <scope>IDENTIFICATION</scope>
</reference>
<protein>
    <submittedName>
        <fullName evidence="2">Fn3_PAP domain-containing protein</fullName>
    </submittedName>
</protein>
<name>A0A1I7WFW1_HETBA</name>